<organism evidence="2 3">
    <name type="scientific">Candidatus Falkowbacteria bacterium RIFOXYC2_FULL_48_21</name>
    <dbReference type="NCBI Taxonomy" id="1798005"/>
    <lineage>
        <taxon>Bacteria</taxon>
        <taxon>Candidatus Falkowiibacteriota</taxon>
    </lineage>
</organism>
<accession>A0A1F5TAY1</accession>
<feature type="transmembrane region" description="Helical" evidence="1">
    <location>
        <begin position="104"/>
        <end position="123"/>
    </location>
</feature>
<keyword evidence="1" id="KW-0472">Membrane</keyword>
<feature type="transmembrane region" description="Helical" evidence="1">
    <location>
        <begin position="37"/>
        <end position="53"/>
    </location>
</feature>
<sequence>MDKTQNPMIVPLFYLTLGIATYTAINAWTFWPAPYKYVLPLAFAIVAVIDFFVRLNNQGQTTKPVALPKTDPAPPKVAVALAVEKPVIKKDEAKPNEIADSLKALAISVVLIALVVMGIGKLFQFINASNQAFIASARGTTVVHAFPIDHTYNQTKELSRLLWIDPGKTYNLFELESGQHWKWYFRRNLEYRIMATGREPFIQIQRHPDSGQEPTADRKGMLQVRTKTANNEVEAYRLRAYFID</sequence>
<evidence type="ECO:0000256" key="1">
    <source>
        <dbReference type="SAM" id="Phobius"/>
    </source>
</evidence>
<gene>
    <name evidence="2" type="ORF">A2482_03650</name>
</gene>
<name>A0A1F5TAY1_9BACT</name>
<protein>
    <submittedName>
        <fullName evidence="2">Uncharacterized protein</fullName>
    </submittedName>
</protein>
<feature type="transmembrane region" description="Helical" evidence="1">
    <location>
        <begin position="12"/>
        <end position="31"/>
    </location>
</feature>
<evidence type="ECO:0000313" key="3">
    <source>
        <dbReference type="Proteomes" id="UP000178656"/>
    </source>
</evidence>
<dbReference type="EMBL" id="MFGM01000043">
    <property type="protein sequence ID" value="OGF35846.1"/>
    <property type="molecule type" value="Genomic_DNA"/>
</dbReference>
<keyword evidence="1" id="KW-1133">Transmembrane helix</keyword>
<dbReference type="AlphaFoldDB" id="A0A1F5TAY1"/>
<reference evidence="2 3" key="1">
    <citation type="journal article" date="2016" name="Nat. Commun.">
        <title>Thousands of microbial genomes shed light on interconnected biogeochemical processes in an aquifer system.</title>
        <authorList>
            <person name="Anantharaman K."/>
            <person name="Brown C.T."/>
            <person name="Hug L.A."/>
            <person name="Sharon I."/>
            <person name="Castelle C.J."/>
            <person name="Probst A.J."/>
            <person name="Thomas B.C."/>
            <person name="Singh A."/>
            <person name="Wilkins M.J."/>
            <person name="Karaoz U."/>
            <person name="Brodie E.L."/>
            <person name="Williams K.H."/>
            <person name="Hubbard S.S."/>
            <person name="Banfield J.F."/>
        </authorList>
    </citation>
    <scope>NUCLEOTIDE SEQUENCE [LARGE SCALE GENOMIC DNA]</scope>
</reference>
<proteinExistence type="predicted"/>
<comment type="caution">
    <text evidence="2">The sequence shown here is derived from an EMBL/GenBank/DDBJ whole genome shotgun (WGS) entry which is preliminary data.</text>
</comment>
<evidence type="ECO:0000313" key="2">
    <source>
        <dbReference type="EMBL" id="OGF35846.1"/>
    </source>
</evidence>
<dbReference type="Proteomes" id="UP000178656">
    <property type="component" value="Unassembled WGS sequence"/>
</dbReference>
<keyword evidence="1" id="KW-0812">Transmembrane</keyword>